<gene>
    <name evidence="1" type="ORF">L7J86_00880</name>
</gene>
<keyword evidence="2" id="KW-1185">Reference proteome</keyword>
<dbReference type="Proteomes" id="UP001203831">
    <property type="component" value="Unassembled WGS sequence"/>
</dbReference>
<evidence type="ECO:0000313" key="1">
    <source>
        <dbReference type="EMBL" id="MCM0158333.1"/>
    </source>
</evidence>
<evidence type="ECO:0000313" key="2">
    <source>
        <dbReference type="Proteomes" id="UP001203831"/>
    </source>
</evidence>
<dbReference type="SUPFAM" id="SSF56796">
    <property type="entry name" value="Dehydroquinate synthase-like"/>
    <property type="match status" value="1"/>
</dbReference>
<dbReference type="Gene3D" id="3.40.50.1970">
    <property type="match status" value="1"/>
</dbReference>
<name>A0ABT0TWG2_9GAMM</name>
<accession>A0ABT0TWG2</accession>
<proteinExistence type="predicted"/>
<comment type="caution">
    <text evidence="1">The sequence shown here is derived from an EMBL/GenBank/DDBJ whole genome shotgun (WGS) entry which is preliminary data.</text>
</comment>
<reference evidence="1" key="1">
    <citation type="submission" date="2022-01" db="EMBL/GenBank/DDBJ databases">
        <title>Genome assemble of Metamasius hemipterus Nardonella endosymbiont.</title>
        <authorList>
            <person name="Palmieri L."/>
            <person name="Pavarini R."/>
            <person name="Sharma P."/>
        </authorList>
    </citation>
    <scope>NUCLEOTIDE SEQUENCE [LARGE SCALE GENOMIC DNA]</scope>
    <source>
        <strain evidence="1">NARMHE1</strain>
    </source>
</reference>
<dbReference type="EMBL" id="JAKMAI010000007">
    <property type="protein sequence ID" value="MCM0158333.1"/>
    <property type="molecule type" value="Genomic_DNA"/>
</dbReference>
<sequence length="78" mass="9172">MYTVNIKLKNNINYNINIGFNILNNIKLFKDIEKNNKILIVTNNLLKNIYLKSLILILKKIFYNIDYIIIPDGEKAKS</sequence>
<organism evidence="1 2">
    <name type="scientific">endosymbiont of Metamasius hemipterus</name>
    <dbReference type="NCBI Taxonomy" id="204627"/>
    <lineage>
        <taxon>Bacteria</taxon>
        <taxon>Pseudomonadati</taxon>
        <taxon>Pseudomonadota</taxon>
        <taxon>Gammaproteobacteria</taxon>
        <taxon>Candidatus Nardonella</taxon>
    </lineage>
</organism>
<protein>
    <recommendedName>
        <fullName evidence="3">3-dehydroquinate synthase</fullName>
    </recommendedName>
</protein>
<dbReference type="RefSeq" id="WP_250672684.1">
    <property type="nucleotide sequence ID" value="NZ_JAKMAI010000007.1"/>
</dbReference>
<evidence type="ECO:0008006" key="3">
    <source>
        <dbReference type="Google" id="ProtNLM"/>
    </source>
</evidence>